<keyword evidence="1" id="KW-0808">Transferase</keyword>
<organism evidence="2 3">
    <name type="scientific">Agrilactobacillus yilanensis</name>
    <dbReference type="NCBI Taxonomy" id="2485997"/>
    <lineage>
        <taxon>Bacteria</taxon>
        <taxon>Bacillati</taxon>
        <taxon>Bacillota</taxon>
        <taxon>Bacilli</taxon>
        <taxon>Lactobacillales</taxon>
        <taxon>Lactobacillaceae</taxon>
        <taxon>Agrilactobacillus</taxon>
    </lineage>
</organism>
<reference evidence="3" key="1">
    <citation type="journal article" date="2019" name="Int. J. Syst. Evol. Microbiol.">
        <title>The Global Catalogue of Microorganisms (GCM) 10K type strain sequencing project: providing services to taxonomists for standard genome sequencing and annotation.</title>
        <authorList>
            <consortium name="The Broad Institute Genomics Platform"/>
            <consortium name="The Broad Institute Genome Sequencing Center for Infectious Disease"/>
            <person name="Wu L."/>
            <person name="Ma J."/>
        </authorList>
    </citation>
    <scope>NUCLEOTIDE SEQUENCE [LARGE SCALE GENOMIC DNA]</scope>
    <source>
        <strain evidence="3">CCM 8896</strain>
    </source>
</reference>
<evidence type="ECO:0000313" key="3">
    <source>
        <dbReference type="Proteomes" id="UP001597267"/>
    </source>
</evidence>
<name>A0ABW4J8D2_9LACO</name>
<protein>
    <submittedName>
        <fullName evidence="2">Fructosamine kinase family protein</fullName>
    </submittedName>
</protein>
<evidence type="ECO:0000256" key="1">
    <source>
        <dbReference type="PIRNR" id="PIRNR006221"/>
    </source>
</evidence>
<proteinExistence type="inferred from homology"/>
<dbReference type="InterPro" id="IPR016477">
    <property type="entry name" value="Fructo-/Ketosamine-3-kinase"/>
</dbReference>
<dbReference type="PANTHER" id="PTHR12149">
    <property type="entry name" value="FRUCTOSAMINE 3 KINASE-RELATED PROTEIN"/>
    <property type="match status" value="1"/>
</dbReference>
<gene>
    <name evidence="2" type="ORF">ACFQ5M_10930</name>
</gene>
<dbReference type="EMBL" id="JBHTOP010000026">
    <property type="protein sequence ID" value="MFD1672616.1"/>
    <property type="molecule type" value="Genomic_DNA"/>
</dbReference>
<dbReference type="Proteomes" id="UP001597267">
    <property type="component" value="Unassembled WGS sequence"/>
</dbReference>
<accession>A0ABW4J8D2</accession>
<dbReference type="InterPro" id="IPR011009">
    <property type="entry name" value="Kinase-like_dom_sf"/>
</dbReference>
<sequence length="283" mass="32744">MNEQWLQQLPIPTVINYKKVLGGDINRAFHLQTEDDDFFLLVHPNQPVTFFEHEVDGLEVLSKIIMTPRVIATGEIEGDAYLLTTYIDAGSGDQYQLGQMVAQMHEQYNPAHKFGYKSAFRCGKCGQFEIKNDWSDCWTDFFLNTRLNPLVDHLKQHNLFLASWQAPLDRGLAVFKTLFADYTPKPSLLHGDLWAGNYMFAKDGTPYLVDPSIWYGDREFDIALTGVFGGYNERFYKGYNDAYPLEKGANARMEFYRLYYLMIHTLLFGTTYQATITQILRQY</sequence>
<comment type="similarity">
    <text evidence="1">Belongs to the fructosamine kinase family.</text>
</comment>
<keyword evidence="3" id="KW-1185">Reference proteome</keyword>
<dbReference type="Gene3D" id="3.30.200.20">
    <property type="entry name" value="Phosphorylase Kinase, domain 1"/>
    <property type="match status" value="1"/>
</dbReference>
<dbReference type="PIRSF" id="PIRSF006221">
    <property type="entry name" value="Ketosamine-3-kinase"/>
    <property type="match status" value="1"/>
</dbReference>
<dbReference type="SUPFAM" id="SSF56112">
    <property type="entry name" value="Protein kinase-like (PK-like)"/>
    <property type="match status" value="1"/>
</dbReference>
<dbReference type="PANTHER" id="PTHR12149:SF8">
    <property type="entry name" value="PROTEIN-RIBULOSAMINE 3-KINASE"/>
    <property type="match status" value="1"/>
</dbReference>
<comment type="caution">
    <text evidence="2">The sequence shown here is derived from an EMBL/GenBank/DDBJ whole genome shotgun (WGS) entry which is preliminary data.</text>
</comment>
<dbReference type="RefSeq" id="WP_164506935.1">
    <property type="nucleotide sequence ID" value="NZ_JBHTOP010000026.1"/>
</dbReference>
<dbReference type="Pfam" id="PF03881">
    <property type="entry name" value="Fructosamin_kin"/>
    <property type="match status" value="1"/>
</dbReference>
<evidence type="ECO:0000313" key="2">
    <source>
        <dbReference type="EMBL" id="MFD1672616.1"/>
    </source>
</evidence>
<keyword evidence="1 2" id="KW-0418">Kinase</keyword>
<dbReference type="GO" id="GO:0016301">
    <property type="term" value="F:kinase activity"/>
    <property type="evidence" value="ECO:0007669"/>
    <property type="project" value="UniProtKB-KW"/>
</dbReference>
<dbReference type="Gene3D" id="3.90.1200.10">
    <property type="match status" value="1"/>
</dbReference>